<evidence type="ECO:0000256" key="2">
    <source>
        <dbReference type="SAM" id="MobiDB-lite"/>
    </source>
</evidence>
<gene>
    <name evidence="3" type="ORF">SELMODRAFT_405879</name>
</gene>
<dbReference type="STRING" id="88036.D8QZZ2"/>
<feature type="coiled-coil region" evidence="1">
    <location>
        <begin position="231"/>
        <end position="292"/>
    </location>
</feature>
<feature type="compositionally biased region" description="Acidic residues" evidence="2">
    <location>
        <begin position="506"/>
        <end position="515"/>
    </location>
</feature>
<dbReference type="Gramene" id="EFJ34884">
    <property type="protein sequence ID" value="EFJ34884"/>
    <property type="gene ID" value="SELMODRAFT_405879"/>
</dbReference>
<feature type="coiled-coil region" evidence="1">
    <location>
        <begin position="165"/>
        <end position="203"/>
    </location>
</feature>
<evidence type="ECO:0000256" key="1">
    <source>
        <dbReference type="SAM" id="Coils"/>
    </source>
</evidence>
<sequence>MYRVGSRPENRGAAVEHDTFKVARVGAPDSMFRSYCMGCACRTRADMDLDARSTRSALQFPSVREAVSNYGEKVVAKAPKPNVVEKLAAVEQELKTAKNEIAKLKTELALSEEKWLQAVKEGNEIKKMASEMANEMANKLDAAMIAVQVCDSARVEAQKHSEMVTQAAQTACSALEEEAEMMKTEHRKQTEELQAEVATVEKLVTDLTGSENIAEGLAKLQQLAFDTMQELAGANDLLDSLARELEESRRELHMLMDTGDEMEMIRSTKRTLELANTDYKSLSGEVARLKLKSLTSRGELAEAQEVVKPTTTELNEVRLQQSGLIDEHAKETAELASELSALKDTEKLLQEEHSKLKDALMHANTQADELKAALIAEKEKARVEAEQLKSSMENNADKLSSIEQLFIDFKKSLDVKESSANRKITAALSEASAARIREQHMMIRLDALREELDEAKMAANKASRKAETTEAEKLIIESELKRWRKASKLLSDRSTNSKHHRRTTLDEEESPESELEQSKSILGTYLSRKKASR</sequence>
<keyword evidence="4" id="KW-1185">Reference proteome</keyword>
<feature type="region of interest" description="Disordered" evidence="2">
    <location>
        <begin position="487"/>
        <end position="533"/>
    </location>
</feature>
<feature type="coiled-coil region" evidence="1">
    <location>
        <begin position="80"/>
        <end position="114"/>
    </location>
</feature>
<feature type="coiled-coil region" evidence="1">
    <location>
        <begin position="325"/>
        <end position="398"/>
    </location>
</feature>
<dbReference type="Proteomes" id="UP000001514">
    <property type="component" value="Unassembled WGS sequence"/>
</dbReference>
<name>D8QZZ2_SELML</name>
<dbReference type="KEGG" id="smo:SELMODRAFT_405879"/>
<protein>
    <submittedName>
        <fullName evidence="3">Uncharacterized protein</fullName>
    </submittedName>
</protein>
<evidence type="ECO:0000313" key="4">
    <source>
        <dbReference type="Proteomes" id="UP000001514"/>
    </source>
</evidence>
<reference evidence="3 4" key="1">
    <citation type="journal article" date="2011" name="Science">
        <title>The Selaginella genome identifies genetic changes associated with the evolution of vascular plants.</title>
        <authorList>
            <person name="Banks J.A."/>
            <person name="Nishiyama T."/>
            <person name="Hasebe M."/>
            <person name="Bowman J.L."/>
            <person name="Gribskov M."/>
            <person name="dePamphilis C."/>
            <person name="Albert V.A."/>
            <person name="Aono N."/>
            <person name="Aoyama T."/>
            <person name="Ambrose B.A."/>
            <person name="Ashton N.W."/>
            <person name="Axtell M.J."/>
            <person name="Barker E."/>
            <person name="Barker M.S."/>
            <person name="Bennetzen J.L."/>
            <person name="Bonawitz N.D."/>
            <person name="Chapple C."/>
            <person name="Cheng C."/>
            <person name="Correa L.G."/>
            <person name="Dacre M."/>
            <person name="DeBarry J."/>
            <person name="Dreyer I."/>
            <person name="Elias M."/>
            <person name="Engstrom E.M."/>
            <person name="Estelle M."/>
            <person name="Feng L."/>
            <person name="Finet C."/>
            <person name="Floyd S.K."/>
            <person name="Frommer W.B."/>
            <person name="Fujita T."/>
            <person name="Gramzow L."/>
            <person name="Gutensohn M."/>
            <person name="Harholt J."/>
            <person name="Hattori M."/>
            <person name="Heyl A."/>
            <person name="Hirai T."/>
            <person name="Hiwatashi Y."/>
            <person name="Ishikawa M."/>
            <person name="Iwata M."/>
            <person name="Karol K.G."/>
            <person name="Koehler B."/>
            <person name="Kolukisaoglu U."/>
            <person name="Kubo M."/>
            <person name="Kurata T."/>
            <person name="Lalonde S."/>
            <person name="Li K."/>
            <person name="Li Y."/>
            <person name="Litt A."/>
            <person name="Lyons E."/>
            <person name="Manning G."/>
            <person name="Maruyama T."/>
            <person name="Michael T.P."/>
            <person name="Mikami K."/>
            <person name="Miyazaki S."/>
            <person name="Morinaga S."/>
            <person name="Murata T."/>
            <person name="Mueller-Roeber B."/>
            <person name="Nelson D.R."/>
            <person name="Obara M."/>
            <person name="Oguri Y."/>
            <person name="Olmstead R.G."/>
            <person name="Onodera N."/>
            <person name="Petersen B.L."/>
            <person name="Pils B."/>
            <person name="Prigge M."/>
            <person name="Rensing S.A."/>
            <person name="Riano-Pachon D.M."/>
            <person name="Roberts A.W."/>
            <person name="Sato Y."/>
            <person name="Scheller H.V."/>
            <person name="Schulz B."/>
            <person name="Schulz C."/>
            <person name="Shakirov E.V."/>
            <person name="Shibagaki N."/>
            <person name="Shinohara N."/>
            <person name="Shippen D.E."/>
            <person name="Soerensen I."/>
            <person name="Sotooka R."/>
            <person name="Sugimoto N."/>
            <person name="Sugita M."/>
            <person name="Sumikawa N."/>
            <person name="Tanurdzic M."/>
            <person name="Theissen G."/>
            <person name="Ulvskov P."/>
            <person name="Wakazuki S."/>
            <person name="Weng J.K."/>
            <person name="Willats W.W."/>
            <person name="Wipf D."/>
            <person name="Wolf P.G."/>
            <person name="Yang L."/>
            <person name="Zimmer A.D."/>
            <person name="Zhu Q."/>
            <person name="Mitros T."/>
            <person name="Hellsten U."/>
            <person name="Loque D."/>
            <person name="Otillar R."/>
            <person name="Salamov A."/>
            <person name="Schmutz J."/>
            <person name="Shapiro H."/>
            <person name="Lindquist E."/>
            <person name="Lucas S."/>
            <person name="Rokhsar D."/>
            <person name="Grigoriev I.V."/>
        </authorList>
    </citation>
    <scope>NUCLEOTIDE SEQUENCE [LARGE SCALE GENOMIC DNA]</scope>
</reference>
<dbReference type="InParanoid" id="D8QZZ2"/>
<keyword evidence="1" id="KW-0175">Coiled coil</keyword>
<dbReference type="EMBL" id="GL377569">
    <property type="protein sequence ID" value="EFJ34884.1"/>
    <property type="molecule type" value="Genomic_DNA"/>
</dbReference>
<dbReference type="HOGENOM" id="CLU_511330_0_0_1"/>
<accession>D8QZZ2</accession>
<dbReference type="OMA" id="SEMANEM"/>
<evidence type="ECO:0000313" key="3">
    <source>
        <dbReference type="EMBL" id="EFJ34884.1"/>
    </source>
</evidence>
<proteinExistence type="predicted"/>
<organism evidence="4">
    <name type="scientific">Selaginella moellendorffii</name>
    <name type="common">Spikemoss</name>
    <dbReference type="NCBI Taxonomy" id="88036"/>
    <lineage>
        <taxon>Eukaryota</taxon>
        <taxon>Viridiplantae</taxon>
        <taxon>Streptophyta</taxon>
        <taxon>Embryophyta</taxon>
        <taxon>Tracheophyta</taxon>
        <taxon>Lycopodiopsida</taxon>
        <taxon>Selaginellales</taxon>
        <taxon>Selaginellaceae</taxon>
        <taxon>Selaginella</taxon>
    </lineage>
</organism>
<feature type="coiled-coil region" evidence="1">
    <location>
        <begin position="438"/>
        <end position="472"/>
    </location>
</feature>
<dbReference type="AlphaFoldDB" id="D8QZZ2"/>